<sequence length="60" mass="6821">MAAPSSAKHTSPTLYTRLASFELIRKALVFAPPLLVFLLSLYFRRQFQLWRGKIGLEIGV</sequence>
<reference evidence="2" key="1">
    <citation type="submission" date="2016-03" db="EMBL/GenBank/DDBJ databases">
        <title>Updated assembly of Pseudogymnoascus destructans, the fungus causing white-nose syndrome of bats.</title>
        <authorList>
            <person name="Palmer J.M."/>
            <person name="Drees K.P."/>
            <person name="Foster J.T."/>
            <person name="Lindner D.L."/>
        </authorList>
    </citation>
    <scope>NUCLEOTIDE SEQUENCE [LARGE SCALE GENOMIC DNA]</scope>
    <source>
        <strain evidence="2">20631-21</strain>
    </source>
</reference>
<keyword evidence="1" id="KW-0812">Transmembrane</keyword>
<proteinExistence type="predicted"/>
<evidence type="ECO:0000313" key="2">
    <source>
        <dbReference type="EMBL" id="OAF60912.1"/>
    </source>
</evidence>
<dbReference type="EMBL" id="KV441390">
    <property type="protein sequence ID" value="OAF60912.1"/>
    <property type="molecule type" value="Genomic_DNA"/>
</dbReference>
<dbReference type="RefSeq" id="XP_024326193.1">
    <property type="nucleotide sequence ID" value="XM_024466162.1"/>
</dbReference>
<protein>
    <submittedName>
        <fullName evidence="2">Uncharacterized protein</fullName>
    </submittedName>
</protein>
<name>A0A177AHL7_9PEZI</name>
<feature type="transmembrane region" description="Helical" evidence="1">
    <location>
        <begin position="23"/>
        <end position="43"/>
    </location>
</feature>
<dbReference type="GeneID" id="36285582"/>
<accession>A0A177AHL7</accession>
<organism evidence="2">
    <name type="scientific">Pseudogymnoascus destructans</name>
    <dbReference type="NCBI Taxonomy" id="655981"/>
    <lineage>
        <taxon>Eukaryota</taxon>
        <taxon>Fungi</taxon>
        <taxon>Dikarya</taxon>
        <taxon>Ascomycota</taxon>
        <taxon>Pezizomycotina</taxon>
        <taxon>Leotiomycetes</taxon>
        <taxon>Thelebolales</taxon>
        <taxon>Thelebolaceae</taxon>
        <taxon>Pseudogymnoascus</taxon>
    </lineage>
</organism>
<evidence type="ECO:0000256" key="1">
    <source>
        <dbReference type="SAM" id="Phobius"/>
    </source>
</evidence>
<dbReference type="Proteomes" id="UP000077154">
    <property type="component" value="Unassembled WGS sequence"/>
</dbReference>
<dbReference type="AlphaFoldDB" id="A0A177AHL7"/>
<gene>
    <name evidence="2" type="ORF">VC83_02501</name>
</gene>
<keyword evidence="1" id="KW-1133">Transmembrane helix</keyword>
<keyword evidence="1" id="KW-0472">Membrane</keyword>